<evidence type="ECO:0000256" key="5">
    <source>
        <dbReference type="ARBA" id="ARBA00022801"/>
    </source>
</evidence>
<dbReference type="GO" id="GO:0006154">
    <property type="term" value="P:adenosine catabolic process"/>
    <property type="evidence" value="ECO:0007669"/>
    <property type="project" value="TreeGrafter"/>
</dbReference>
<organism evidence="9 10">
    <name type="scientific">Aquicella siphonis</name>
    <dbReference type="NCBI Taxonomy" id="254247"/>
    <lineage>
        <taxon>Bacteria</taxon>
        <taxon>Pseudomonadati</taxon>
        <taxon>Pseudomonadota</taxon>
        <taxon>Gammaproteobacteria</taxon>
        <taxon>Legionellales</taxon>
        <taxon>Coxiellaceae</taxon>
        <taxon>Aquicella</taxon>
    </lineage>
</organism>
<dbReference type="Gene3D" id="3.20.20.140">
    <property type="entry name" value="Metal-dependent hydrolases"/>
    <property type="match status" value="1"/>
</dbReference>
<dbReference type="GO" id="GO:0046103">
    <property type="term" value="P:inosine biosynthetic process"/>
    <property type="evidence" value="ECO:0007669"/>
    <property type="project" value="TreeGrafter"/>
</dbReference>
<dbReference type="InterPro" id="IPR001365">
    <property type="entry name" value="A_deaminase_dom"/>
</dbReference>
<sequence>MKVLLVKTRYFTACLALIVSSSLFAQNLPETNAGRYFETIKSDSQKLRSFLASMPKGGDLHNHESGAAYAENLIRYALKDNLCVDPITFAVTDKRDCEPANRLDNAIRNPRYYDSIIDAWSMRHFIPQFSESGHDHFFATFGKFSAITNNHRGEILAEIAERAASENESYLELMVTADGNESGRLGKQLGWDPDFSRMRNRLLASNFTKVIDDITLSLDQDEAKMRSLLACDSTNPQAGCEIKIRYLYQVLREQPPEMVFAQLLAGFEAARRDKRVVGVNMVQPEDGVISMRDYALHMRMVGYLHEIYPDVRISLHAGELNQALVPPAGLKFHIHDAVEMAGADRIGHGVDIQQEDNAEQLMKRMAEKHTLVEINLSSNAEILNVEGKTHPLPLYLRYGVPVALSTDDEGVSRSNLTREYLRAVTTYQFDYPTIKQFARNSLAYSFLPGKALWQDHAYQRLAAECMNDVPGADTVSPACNAYLDSNEKAKSQWDLERKFTVFESHY</sequence>
<keyword evidence="6" id="KW-0862">Zinc</keyword>
<dbReference type="GO" id="GO:0004000">
    <property type="term" value="F:adenosine deaminase activity"/>
    <property type="evidence" value="ECO:0007669"/>
    <property type="project" value="TreeGrafter"/>
</dbReference>
<dbReference type="KEGG" id="asip:AQUSIP_23560"/>
<evidence type="ECO:0000259" key="8">
    <source>
        <dbReference type="Pfam" id="PF00962"/>
    </source>
</evidence>
<dbReference type="AlphaFoldDB" id="A0A5E4PIY3"/>
<evidence type="ECO:0000256" key="4">
    <source>
        <dbReference type="ARBA" id="ARBA00022723"/>
    </source>
</evidence>
<protein>
    <recommendedName>
        <fullName evidence="3">adenosine deaminase</fullName>
        <ecNumber evidence="3">3.5.4.4</ecNumber>
    </recommendedName>
</protein>
<dbReference type="PANTHER" id="PTHR11409">
    <property type="entry name" value="ADENOSINE DEAMINASE"/>
    <property type="match status" value="1"/>
</dbReference>
<name>A0A5E4PIY3_9COXI</name>
<keyword evidence="4" id="KW-0479">Metal-binding</keyword>
<comment type="similarity">
    <text evidence="2">Belongs to the metallo-dependent hydrolases superfamily. Adenosine and AMP deaminases family.</text>
</comment>
<dbReference type="InterPro" id="IPR006330">
    <property type="entry name" value="Ado/ade_deaminase"/>
</dbReference>
<dbReference type="GO" id="GO:0005829">
    <property type="term" value="C:cytosol"/>
    <property type="evidence" value="ECO:0007669"/>
    <property type="project" value="TreeGrafter"/>
</dbReference>
<dbReference type="GO" id="GO:0043103">
    <property type="term" value="P:hypoxanthine salvage"/>
    <property type="evidence" value="ECO:0007669"/>
    <property type="project" value="TreeGrafter"/>
</dbReference>
<dbReference type="OrthoDB" id="105475at2"/>
<comment type="cofactor">
    <cofactor evidence="1">
        <name>Zn(2+)</name>
        <dbReference type="ChEBI" id="CHEBI:29105"/>
    </cofactor>
</comment>
<keyword evidence="10" id="KW-1185">Reference proteome</keyword>
<evidence type="ECO:0000313" key="10">
    <source>
        <dbReference type="Proteomes" id="UP000324194"/>
    </source>
</evidence>
<accession>A0A5E4PIY3</accession>
<dbReference type="GO" id="GO:0046872">
    <property type="term" value="F:metal ion binding"/>
    <property type="evidence" value="ECO:0007669"/>
    <property type="project" value="UniProtKB-KW"/>
</dbReference>
<reference evidence="9 10" key="1">
    <citation type="submission" date="2019-08" db="EMBL/GenBank/DDBJ databases">
        <authorList>
            <person name="Guy L."/>
        </authorList>
    </citation>
    <scope>NUCLEOTIDE SEQUENCE [LARGE SCALE GENOMIC DNA]</scope>
    <source>
        <strain evidence="9 10">SGT-108</strain>
    </source>
</reference>
<feature type="signal peptide" evidence="7">
    <location>
        <begin position="1"/>
        <end position="25"/>
    </location>
</feature>
<evidence type="ECO:0000256" key="6">
    <source>
        <dbReference type="ARBA" id="ARBA00022833"/>
    </source>
</evidence>
<dbReference type="Pfam" id="PF00962">
    <property type="entry name" value="A_deaminase"/>
    <property type="match status" value="1"/>
</dbReference>
<feature type="domain" description="Adenosine deaminase" evidence="8">
    <location>
        <begin position="230"/>
        <end position="450"/>
    </location>
</feature>
<dbReference type="EC" id="3.5.4.4" evidence="3"/>
<dbReference type="EMBL" id="LR699120">
    <property type="protein sequence ID" value="VVC77029.1"/>
    <property type="molecule type" value="Genomic_DNA"/>
</dbReference>
<evidence type="ECO:0000256" key="2">
    <source>
        <dbReference type="ARBA" id="ARBA00006676"/>
    </source>
</evidence>
<keyword evidence="7" id="KW-0732">Signal</keyword>
<dbReference type="Proteomes" id="UP000324194">
    <property type="component" value="Chromosome 2"/>
</dbReference>
<dbReference type="PANTHER" id="PTHR11409:SF43">
    <property type="entry name" value="ADENOSINE DEAMINASE"/>
    <property type="match status" value="1"/>
</dbReference>
<evidence type="ECO:0000256" key="1">
    <source>
        <dbReference type="ARBA" id="ARBA00001947"/>
    </source>
</evidence>
<keyword evidence="5" id="KW-0378">Hydrolase</keyword>
<evidence type="ECO:0000313" key="9">
    <source>
        <dbReference type="EMBL" id="VVC77029.1"/>
    </source>
</evidence>
<feature type="chain" id="PRO_5022919018" description="adenosine deaminase" evidence="7">
    <location>
        <begin position="26"/>
        <end position="506"/>
    </location>
</feature>
<dbReference type="InterPro" id="IPR032466">
    <property type="entry name" value="Metal_Hydrolase"/>
</dbReference>
<evidence type="ECO:0000256" key="3">
    <source>
        <dbReference type="ARBA" id="ARBA00012784"/>
    </source>
</evidence>
<dbReference type="SUPFAM" id="SSF51556">
    <property type="entry name" value="Metallo-dependent hydrolases"/>
    <property type="match status" value="1"/>
</dbReference>
<gene>
    <name evidence="9" type="primary">add</name>
    <name evidence="9" type="ORF">AQUSIP_23560</name>
</gene>
<proteinExistence type="inferred from homology"/>
<evidence type="ECO:0000256" key="7">
    <source>
        <dbReference type="SAM" id="SignalP"/>
    </source>
</evidence>